<dbReference type="HAMAP" id="MF_00385">
    <property type="entry name" value="Ribosomal_bS16"/>
    <property type="match status" value="1"/>
</dbReference>
<dbReference type="GO" id="GO:0015935">
    <property type="term" value="C:small ribosomal subunit"/>
    <property type="evidence" value="ECO:0007669"/>
    <property type="project" value="TreeGrafter"/>
</dbReference>
<dbReference type="GO" id="GO:0006412">
    <property type="term" value="P:translation"/>
    <property type="evidence" value="ECO:0007669"/>
    <property type="project" value="UniProtKB-UniRule"/>
</dbReference>
<dbReference type="PROSITE" id="PS00732">
    <property type="entry name" value="RIBOSOMAL_S16"/>
    <property type="match status" value="1"/>
</dbReference>
<name>A0A9D2L4W0_9BACT</name>
<evidence type="ECO:0000256" key="1">
    <source>
        <dbReference type="ARBA" id="ARBA00022980"/>
    </source>
</evidence>
<feature type="compositionally biased region" description="Low complexity" evidence="4">
    <location>
        <begin position="163"/>
        <end position="175"/>
    </location>
</feature>
<dbReference type="SUPFAM" id="SSF54565">
    <property type="entry name" value="Ribosomal protein S16"/>
    <property type="match status" value="1"/>
</dbReference>
<comment type="similarity">
    <text evidence="3">Belongs to the bacterial ribosomal protein bS16 family.</text>
</comment>
<dbReference type="PANTHER" id="PTHR12919:SF20">
    <property type="entry name" value="SMALL RIBOSOMAL SUBUNIT PROTEIN BS16M"/>
    <property type="match status" value="1"/>
</dbReference>
<dbReference type="AlphaFoldDB" id="A0A9D2L4W0"/>
<accession>A0A9D2L4W0</accession>
<dbReference type="NCBIfam" id="NF011094">
    <property type="entry name" value="PRK14521.1"/>
    <property type="match status" value="1"/>
</dbReference>
<evidence type="ECO:0000313" key="6">
    <source>
        <dbReference type="Proteomes" id="UP000824259"/>
    </source>
</evidence>
<evidence type="ECO:0000313" key="5">
    <source>
        <dbReference type="EMBL" id="HJA99296.1"/>
    </source>
</evidence>
<proteinExistence type="inferred from homology"/>
<dbReference type="InterPro" id="IPR000307">
    <property type="entry name" value="Ribosomal_bS16"/>
</dbReference>
<feature type="region of interest" description="Disordered" evidence="4">
    <location>
        <begin position="158"/>
        <end position="186"/>
    </location>
</feature>
<dbReference type="Pfam" id="PF00886">
    <property type="entry name" value="Ribosomal_S16"/>
    <property type="match status" value="1"/>
</dbReference>
<dbReference type="EMBL" id="DWYR01000021">
    <property type="protein sequence ID" value="HJA99296.1"/>
    <property type="molecule type" value="Genomic_DNA"/>
</dbReference>
<dbReference type="NCBIfam" id="TIGR00002">
    <property type="entry name" value="S16"/>
    <property type="match status" value="1"/>
</dbReference>
<keyword evidence="2 3" id="KW-0687">Ribonucleoprotein</keyword>
<evidence type="ECO:0000256" key="4">
    <source>
        <dbReference type="SAM" id="MobiDB-lite"/>
    </source>
</evidence>
<evidence type="ECO:0000256" key="2">
    <source>
        <dbReference type="ARBA" id="ARBA00023274"/>
    </source>
</evidence>
<protein>
    <recommendedName>
        <fullName evidence="3">Small ribosomal subunit protein bS16</fullName>
    </recommendedName>
</protein>
<dbReference type="GO" id="GO:0003735">
    <property type="term" value="F:structural constituent of ribosome"/>
    <property type="evidence" value="ECO:0007669"/>
    <property type="project" value="InterPro"/>
</dbReference>
<dbReference type="Gene3D" id="3.30.1320.10">
    <property type="match status" value="1"/>
</dbReference>
<dbReference type="GO" id="GO:0005737">
    <property type="term" value="C:cytoplasm"/>
    <property type="evidence" value="ECO:0007669"/>
    <property type="project" value="UniProtKB-ARBA"/>
</dbReference>
<reference evidence="5" key="2">
    <citation type="submission" date="2021-04" db="EMBL/GenBank/DDBJ databases">
        <authorList>
            <person name="Gilroy R."/>
        </authorList>
    </citation>
    <scope>NUCLEOTIDE SEQUENCE</scope>
    <source>
        <strain evidence="5">CHK169-11906</strain>
    </source>
</reference>
<keyword evidence="1 3" id="KW-0689">Ribosomal protein</keyword>
<dbReference type="InterPro" id="IPR023803">
    <property type="entry name" value="Ribosomal_bS16_dom_sf"/>
</dbReference>
<feature type="compositionally biased region" description="Acidic residues" evidence="4">
    <location>
        <begin position="176"/>
        <end position="186"/>
    </location>
</feature>
<sequence length="186" mass="20056">MAVKIRLARHGKKGYAFYHIVAADSRAPRDGKFIEKLGTYNPNTNPATIDLDFEKALDWLQKGAQPTDTCRAILSYKGVMYKKHLLGGVAKGAFSESDAEAKFNKWMNEKESKIESKRGKLMADAKTAEKNRLVAETKVKEERAAAIAEKKAAAEAAAREAAEVAAAEAAAQEGEAPAEGEASAEA</sequence>
<dbReference type="Proteomes" id="UP000824259">
    <property type="component" value="Unassembled WGS sequence"/>
</dbReference>
<dbReference type="InterPro" id="IPR020592">
    <property type="entry name" value="Ribosomal_bS16_CS"/>
</dbReference>
<dbReference type="PANTHER" id="PTHR12919">
    <property type="entry name" value="30S RIBOSOMAL PROTEIN S16"/>
    <property type="match status" value="1"/>
</dbReference>
<organism evidence="5 6">
    <name type="scientific">Candidatus Alistipes avicola</name>
    <dbReference type="NCBI Taxonomy" id="2838432"/>
    <lineage>
        <taxon>Bacteria</taxon>
        <taxon>Pseudomonadati</taxon>
        <taxon>Bacteroidota</taxon>
        <taxon>Bacteroidia</taxon>
        <taxon>Bacteroidales</taxon>
        <taxon>Rikenellaceae</taxon>
        <taxon>Alistipes</taxon>
    </lineage>
</organism>
<comment type="caution">
    <text evidence="5">The sequence shown here is derived from an EMBL/GenBank/DDBJ whole genome shotgun (WGS) entry which is preliminary data.</text>
</comment>
<reference evidence="5" key="1">
    <citation type="journal article" date="2021" name="PeerJ">
        <title>Extensive microbial diversity within the chicken gut microbiome revealed by metagenomics and culture.</title>
        <authorList>
            <person name="Gilroy R."/>
            <person name="Ravi A."/>
            <person name="Getino M."/>
            <person name="Pursley I."/>
            <person name="Horton D.L."/>
            <person name="Alikhan N.F."/>
            <person name="Baker D."/>
            <person name="Gharbi K."/>
            <person name="Hall N."/>
            <person name="Watson M."/>
            <person name="Adriaenssens E.M."/>
            <person name="Foster-Nyarko E."/>
            <person name="Jarju S."/>
            <person name="Secka A."/>
            <person name="Antonio M."/>
            <person name="Oren A."/>
            <person name="Chaudhuri R.R."/>
            <person name="La Ragione R."/>
            <person name="Hildebrand F."/>
            <person name="Pallen M.J."/>
        </authorList>
    </citation>
    <scope>NUCLEOTIDE SEQUENCE</scope>
    <source>
        <strain evidence="5">CHK169-11906</strain>
    </source>
</reference>
<gene>
    <name evidence="3" type="primary">rpsP</name>
    <name evidence="5" type="ORF">H9779_06860</name>
</gene>
<evidence type="ECO:0000256" key="3">
    <source>
        <dbReference type="HAMAP-Rule" id="MF_00385"/>
    </source>
</evidence>